<dbReference type="Pfam" id="PF24855">
    <property type="entry name" value="DUF7729"/>
    <property type="match status" value="1"/>
</dbReference>
<accession>A0A9P5TPH6</accession>
<keyword evidence="2" id="KW-0812">Transmembrane</keyword>
<evidence type="ECO:0000259" key="3">
    <source>
        <dbReference type="Pfam" id="PF24855"/>
    </source>
</evidence>
<name>A0A9P5TPH6_GYMJU</name>
<organism evidence="4 5">
    <name type="scientific">Gymnopilus junonius</name>
    <name type="common">Spectacular rustgill mushroom</name>
    <name type="synonym">Gymnopilus spectabilis subsp. junonius</name>
    <dbReference type="NCBI Taxonomy" id="109634"/>
    <lineage>
        <taxon>Eukaryota</taxon>
        <taxon>Fungi</taxon>
        <taxon>Dikarya</taxon>
        <taxon>Basidiomycota</taxon>
        <taxon>Agaricomycotina</taxon>
        <taxon>Agaricomycetes</taxon>
        <taxon>Agaricomycetidae</taxon>
        <taxon>Agaricales</taxon>
        <taxon>Agaricineae</taxon>
        <taxon>Hymenogastraceae</taxon>
        <taxon>Gymnopilus</taxon>
    </lineage>
</organism>
<dbReference type="AlphaFoldDB" id="A0A9P5TPH6"/>
<dbReference type="EMBL" id="JADNYJ010000031">
    <property type="protein sequence ID" value="KAF8903279.1"/>
    <property type="molecule type" value="Genomic_DNA"/>
</dbReference>
<feature type="transmembrane region" description="Helical" evidence="2">
    <location>
        <begin position="19"/>
        <end position="37"/>
    </location>
</feature>
<evidence type="ECO:0000313" key="5">
    <source>
        <dbReference type="Proteomes" id="UP000724874"/>
    </source>
</evidence>
<keyword evidence="2" id="KW-1133">Transmembrane helix</keyword>
<keyword evidence="5" id="KW-1185">Reference proteome</keyword>
<feature type="domain" description="DUF7729" evidence="3">
    <location>
        <begin position="184"/>
        <end position="308"/>
    </location>
</feature>
<evidence type="ECO:0000313" key="4">
    <source>
        <dbReference type="EMBL" id="KAF8903279.1"/>
    </source>
</evidence>
<dbReference type="PANTHER" id="PTHR39460">
    <property type="entry name" value="EXPRESSED PROTEIN"/>
    <property type="match status" value="1"/>
</dbReference>
<dbReference type="InterPro" id="IPR056146">
    <property type="entry name" value="DUF7729"/>
</dbReference>
<reference evidence="4" key="1">
    <citation type="submission" date="2020-11" db="EMBL/GenBank/DDBJ databases">
        <authorList>
            <consortium name="DOE Joint Genome Institute"/>
            <person name="Ahrendt S."/>
            <person name="Riley R."/>
            <person name="Andreopoulos W."/>
            <person name="LaButti K."/>
            <person name="Pangilinan J."/>
            <person name="Ruiz-duenas F.J."/>
            <person name="Barrasa J.M."/>
            <person name="Sanchez-Garcia M."/>
            <person name="Camarero S."/>
            <person name="Miyauchi S."/>
            <person name="Serrano A."/>
            <person name="Linde D."/>
            <person name="Babiker R."/>
            <person name="Drula E."/>
            <person name="Ayuso-Fernandez I."/>
            <person name="Pacheco R."/>
            <person name="Padilla G."/>
            <person name="Ferreira P."/>
            <person name="Barriuso J."/>
            <person name="Kellner H."/>
            <person name="Castanera R."/>
            <person name="Alfaro M."/>
            <person name="Ramirez L."/>
            <person name="Pisabarro A.G."/>
            <person name="Kuo A."/>
            <person name="Tritt A."/>
            <person name="Lipzen A."/>
            <person name="He G."/>
            <person name="Yan M."/>
            <person name="Ng V."/>
            <person name="Cullen D."/>
            <person name="Martin F."/>
            <person name="Rosso M.-N."/>
            <person name="Henrissat B."/>
            <person name="Hibbett D."/>
            <person name="Martinez A.T."/>
            <person name="Grigoriev I.V."/>
        </authorList>
    </citation>
    <scope>NUCLEOTIDE SEQUENCE</scope>
    <source>
        <strain evidence="4">AH 44721</strain>
    </source>
</reference>
<dbReference type="Proteomes" id="UP000724874">
    <property type="component" value="Unassembled WGS sequence"/>
</dbReference>
<evidence type="ECO:0000256" key="1">
    <source>
        <dbReference type="SAM" id="MobiDB-lite"/>
    </source>
</evidence>
<dbReference type="PANTHER" id="PTHR39460:SF1">
    <property type="entry name" value="C6 TRANSCRIPTION FACTOR"/>
    <property type="match status" value="1"/>
</dbReference>
<sequence length="333" mass="35376">MQYPSPEETKRRSGRRLRLAVLTLPLVLIVLTAYYGYTADPLTQESTSSVPLPSSSSWHGLAFDQTHSHPHRRQPVPVAVPASPSGTSSSSITFLATPTNSNAAPSSSSQTAIPITAQPLPTIPSSPPALPTPFPQPFDQGIAQNFSSVTCSDFFANMTNSAPFRSCRPFSLLLGSSSMFIDLQTACADELKGLNTMAVSTLMALNAFQVMHDVACSIDPTTNSYCYLDAVHNANPSDSYYYQLPLGIPLPNSSVPTCSPCSKGAMNIYASALENTTAASLLTGLQSTYEPSAKLSVQFCGAGWAQTDLANSALSVFKSPPTIWRASLAFSFG</sequence>
<keyword evidence="2" id="KW-0472">Membrane</keyword>
<evidence type="ECO:0000256" key="2">
    <source>
        <dbReference type="SAM" id="Phobius"/>
    </source>
</evidence>
<gene>
    <name evidence="4" type="ORF">CPB84DRAFT_1814674</name>
</gene>
<proteinExistence type="predicted"/>
<feature type="region of interest" description="Disordered" evidence="1">
    <location>
        <begin position="61"/>
        <end position="83"/>
    </location>
</feature>
<comment type="caution">
    <text evidence="4">The sequence shown here is derived from an EMBL/GenBank/DDBJ whole genome shotgun (WGS) entry which is preliminary data.</text>
</comment>
<protein>
    <recommendedName>
        <fullName evidence="3">DUF7729 domain-containing protein</fullName>
    </recommendedName>
</protein>
<dbReference type="OrthoDB" id="2564812at2759"/>